<dbReference type="eggNOG" id="COG4974">
    <property type="taxonomic scope" value="Bacteria"/>
</dbReference>
<keyword evidence="4 10" id="KW-0132">Cell division</keyword>
<feature type="domain" description="Core-binding (CB)" evidence="13">
    <location>
        <begin position="28"/>
        <end position="114"/>
    </location>
</feature>
<dbReference type="InterPro" id="IPR010998">
    <property type="entry name" value="Integrase_recombinase_N"/>
</dbReference>
<evidence type="ECO:0000259" key="12">
    <source>
        <dbReference type="PROSITE" id="PS51898"/>
    </source>
</evidence>
<dbReference type="CDD" id="cd00798">
    <property type="entry name" value="INT_XerDC_C"/>
    <property type="match status" value="1"/>
</dbReference>
<feature type="domain" description="Tyr recombinase" evidence="12">
    <location>
        <begin position="135"/>
        <end position="318"/>
    </location>
</feature>
<comment type="subcellular location">
    <subcellularLocation>
        <location evidence="1 10">Cytoplasm</location>
    </subcellularLocation>
</comment>
<gene>
    <name evidence="10" type="primary">xerC</name>
    <name evidence="14" type="ORF">GCWU000182_001546</name>
</gene>
<comment type="caution">
    <text evidence="14">The sequence shown here is derived from an EMBL/GenBank/DDBJ whole genome shotgun (WGS) entry which is preliminary data.</text>
</comment>
<keyword evidence="15" id="KW-1185">Reference proteome</keyword>
<dbReference type="GO" id="GO:0051301">
    <property type="term" value="P:cell division"/>
    <property type="evidence" value="ECO:0007669"/>
    <property type="project" value="UniProtKB-UniRule"/>
</dbReference>
<evidence type="ECO:0000256" key="9">
    <source>
        <dbReference type="ARBA" id="ARBA00023306"/>
    </source>
</evidence>
<keyword evidence="9 10" id="KW-0131">Cell cycle</keyword>
<feature type="active site" evidence="10">
    <location>
        <position position="176"/>
    </location>
</feature>
<dbReference type="Pfam" id="PF02899">
    <property type="entry name" value="Phage_int_SAM_1"/>
    <property type="match status" value="1"/>
</dbReference>
<keyword evidence="7 10" id="KW-0238">DNA-binding</keyword>
<keyword evidence="5 10" id="KW-0159">Chromosome partition</keyword>
<evidence type="ECO:0000256" key="7">
    <source>
        <dbReference type="ARBA" id="ARBA00023125"/>
    </source>
</evidence>
<dbReference type="InterPro" id="IPR013762">
    <property type="entry name" value="Integrase-like_cat_sf"/>
</dbReference>
<feature type="active site" evidence="10">
    <location>
        <position position="273"/>
    </location>
</feature>
<dbReference type="NCBIfam" id="NF040815">
    <property type="entry name" value="recomb_XerA_Arch"/>
    <property type="match status" value="1"/>
</dbReference>
<dbReference type="InterPro" id="IPR023009">
    <property type="entry name" value="Tyrosine_recombinase_XerC/XerD"/>
</dbReference>
<dbReference type="InterPro" id="IPR004107">
    <property type="entry name" value="Integrase_SAM-like_N"/>
</dbReference>
<dbReference type="GO" id="GO:0009037">
    <property type="term" value="F:tyrosine-based site-specific recombinase activity"/>
    <property type="evidence" value="ECO:0007669"/>
    <property type="project" value="UniProtKB-UniRule"/>
</dbReference>
<name>W1Q2M9_ABIDE</name>
<feature type="active site" evidence="10">
    <location>
        <position position="270"/>
    </location>
</feature>
<feature type="active site" evidence="10">
    <location>
        <position position="296"/>
    </location>
</feature>
<organism evidence="14 15">
    <name type="scientific">Abiotrophia defectiva ATCC 49176</name>
    <dbReference type="NCBI Taxonomy" id="592010"/>
    <lineage>
        <taxon>Bacteria</taxon>
        <taxon>Bacillati</taxon>
        <taxon>Bacillota</taxon>
        <taxon>Bacilli</taxon>
        <taxon>Lactobacillales</taxon>
        <taxon>Aerococcaceae</taxon>
        <taxon>Abiotrophia</taxon>
    </lineage>
</organism>
<dbReference type="AlphaFoldDB" id="W1Q2M9"/>
<sequence>MRANEAGQSLQEQKSDTLKDIERMRVGGLMQEAIARFLQYISVERRYSQKTLAAYQQDLAAFQSFIETSGGGDLKQIAYQDVRLYLAYLNEQAYAKTSIRRKLSSLRSFFTYCLSQGWIETNPMELVQYQVKKKTLPQFFYEQELTQLFDSLYKREDDAAWRDRMLLEVLYATGMRVSELSELSLERLNLEVQLIRVLGKGNKERIVPLGDSATQAIRDYLSHLRPKIDRNNSPYLLLTDKGAPMSPRQIRTRLKSLVEEQAMNLKIYPHKLRHSFATHLLNKGADLRTVQELLGHANLSSTQIYTHVTKDQLRSQYLKAHPRAKQAKQDK</sequence>
<dbReference type="InterPro" id="IPR011931">
    <property type="entry name" value="Recomb_XerC"/>
</dbReference>
<dbReference type="PANTHER" id="PTHR30349:SF77">
    <property type="entry name" value="TYROSINE RECOMBINASE XERC"/>
    <property type="match status" value="1"/>
</dbReference>
<evidence type="ECO:0000256" key="5">
    <source>
        <dbReference type="ARBA" id="ARBA00022829"/>
    </source>
</evidence>
<feature type="active site" description="O-(3'-phospho-DNA)-tyrosine intermediate" evidence="10">
    <location>
        <position position="305"/>
    </location>
</feature>
<dbReference type="GO" id="GO:0006313">
    <property type="term" value="P:DNA transposition"/>
    <property type="evidence" value="ECO:0007669"/>
    <property type="project" value="UniProtKB-UniRule"/>
</dbReference>
<dbReference type="EMBL" id="ACIN03000013">
    <property type="protein sequence ID" value="ESK65385.1"/>
    <property type="molecule type" value="Genomic_DNA"/>
</dbReference>
<dbReference type="SUPFAM" id="SSF56349">
    <property type="entry name" value="DNA breaking-rejoining enzymes"/>
    <property type="match status" value="1"/>
</dbReference>
<evidence type="ECO:0000256" key="11">
    <source>
        <dbReference type="NCBIfam" id="TIGR02224"/>
    </source>
</evidence>
<dbReference type="PROSITE" id="PS51900">
    <property type="entry name" value="CB"/>
    <property type="match status" value="1"/>
</dbReference>
<reference evidence="14" key="1">
    <citation type="submission" date="2013-06" db="EMBL/GenBank/DDBJ databases">
        <authorList>
            <person name="Weinstock G."/>
            <person name="Sodergren E."/>
            <person name="Clifton S."/>
            <person name="Fulton L."/>
            <person name="Fulton B."/>
            <person name="Courtney L."/>
            <person name="Fronick C."/>
            <person name="Harrison M."/>
            <person name="Strong C."/>
            <person name="Farmer C."/>
            <person name="Delahaunty K."/>
            <person name="Markovic C."/>
            <person name="Hall O."/>
            <person name="Minx P."/>
            <person name="Tomlinson C."/>
            <person name="Mitreva M."/>
            <person name="Nelson J."/>
            <person name="Hou S."/>
            <person name="Wollam A."/>
            <person name="Pepin K.H."/>
            <person name="Johnson M."/>
            <person name="Bhonagiri V."/>
            <person name="Nash W.E."/>
            <person name="Warren W."/>
            <person name="Chinwalla A."/>
            <person name="Mardis E.R."/>
            <person name="Wilson R.K."/>
        </authorList>
    </citation>
    <scope>NUCLEOTIDE SEQUENCE [LARGE SCALE GENOMIC DNA]</scope>
    <source>
        <strain evidence="14">ATCC 49176</strain>
    </source>
</reference>
<dbReference type="InterPro" id="IPR002104">
    <property type="entry name" value="Integrase_catalytic"/>
</dbReference>
<evidence type="ECO:0000256" key="6">
    <source>
        <dbReference type="ARBA" id="ARBA00022908"/>
    </source>
</evidence>
<keyword evidence="8 10" id="KW-0233">DNA recombination</keyword>
<evidence type="ECO:0000256" key="10">
    <source>
        <dbReference type="HAMAP-Rule" id="MF_01808"/>
    </source>
</evidence>
<evidence type="ECO:0000313" key="15">
    <source>
        <dbReference type="Proteomes" id="UP000019050"/>
    </source>
</evidence>
<dbReference type="InterPro" id="IPR011010">
    <property type="entry name" value="DNA_brk_join_enz"/>
</dbReference>
<comment type="subunit">
    <text evidence="10">Forms a cyclic heterotetrameric complex composed of two molecules of XerC and two molecules of XerD.</text>
</comment>
<protein>
    <recommendedName>
        <fullName evidence="10 11">Tyrosine recombinase XerC</fullName>
    </recommendedName>
</protein>
<dbReference type="PANTHER" id="PTHR30349">
    <property type="entry name" value="PHAGE INTEGRASE-RELATED"/>
    <property type="match status" value="1"/>
</dbReference>
<dbReference type="GO" id="GO:0005737">
    <property type="term" value="C:cytoplasm"/>
    <property type="evidence" value="ECO:0007669"/>
    <property type="project" value="UniProtKB-SubCell"/>
</dbReference>
<dbReference type="Pfam" id="PF00589">
    <property type="entry name" value="Phage_integrase"/>
    <property type="match status" value="1"/>
</dbReference>
<dbReference type="GO" id="GO:0003677">
    <property type="term" value="F:DNA binding"/>
    <property type="evidence" value="ECO:0007669"/>
    <property type="project" value="UniProtKB-UniRule"/>
</dbReference>
<accession>W1Q2M9</accession>
<evidence type="ECO:0000256" key="1">
    <source>
        <dbReference type="ARBA" id="ARBA00004496"/>
    </source>
</evidence>
<dbReference type="PROSITE" id="PS51898">
    <property type="entry name" value="TYR_RECOMBINASE"/>
    <property type="match status" value="1"/>
</dbReference>
<comment type="similarity">
    <text evidence="2 10">Belongs to the 'phage' integrase family. XerC subfamily.</text>
</comment>
<evidence type="ECO:0000256" key="2">
    <source>
        <dbReference type="ARBA" id="ARBA00006657"/>
    </source>
</evidence>
<feature type="active site" evidence="10">
    <location>
        <position position="200"/>
    </location>
</feature>
<evidence type="ECO:0000256" key="8">
    <source>
        <dbReference type="ARBA" id="ARBA00023172"/>
    </source>
</evidence>
<dbReference type="NCBIfam" id="NF001399">
    <property type="entry name" value="PRK00283.1"/>
    <property type="match status" value="1"/>
</dbReference>
<comment type="function">
    <text evidence="10">Site-specific tyrosine recombinase, which acts by catalyzing the cutting and rejoining of the recombining DNA molecules. The XerC-XerD complex is essential to convert dimers of the bacterial chromosome into monomers to permit their segregation at cell division. It also contributes to the segregational stability of plasmids.</text>
</comment>
<evidence type="ECO:0000313" key="14">
    <source>
        <dbReference type="EMBL" id="ESK65385.1"/>
    </source>
</evidence>
<evidence type="ECO:0000259" key="13">
    <source>
        <dbReference type="PROSITE" id="PS51900"/>
    </source>
</evidence>
<dbReference type="Gene3D" id="1.10.443.10">
    <property type="entry name" value="Intergrase catalytic core"/>
    <property type="match status" value="1"/>
</dbReference>
<evidence type="ECO:0000256" key="3">
    <source>
        <dbReference type="ARBA" id="ARBA00022490"/>
    </source>
</evidence>
<dbReference type="InterPro" id="IPR044068">
    <property type="entry name" value="CB"/>
</dbReference>
<dbReference type="Proteomes" id="UP000019050">
    <property type="component" value="Unassembled WGS sequence"/>
</dbReference>
<keyword evidence="3 10" id="KW-0963">Cytoplasm</keyword>
<proteinExistence type="inferred from homology"/>
<dbReference type="HAMAP" id="MF_01808">
    <property type="entry name" value="Recomb_XerC_XerD"/>
    <property type="match status" value="1"/>
</dbReference>
<dbReference type="InterPro" id="IPR050090">
    <property type="entry name" value="Tyrosine_recombinase_XerCD"/>
</dbReference>
<dbReference type="NCBIfam" id="TIGR02224">
    <property type="entry name" value="recomb_XerC"/>
    <property type="match status" value="1"/>
</dbReference>
<dbReference type="STRING" id="592010.GCWU000182_001546"/>
<dbReference type="GO" id="GO:0007059">
    <property type="term" value="P:chromosome segregation"/>
    <property type="evidence" value="ECO:0007669"/>
    <property type="project" value="UniProtKB-UniRule"/>
</dbReference>
<evidence type="ECO:0000256" key="4">
    <source>
        <dbReference type="ARBA" id="ARBA00022618"/>
    </source>
</evidence>
<dbReference type="Gene3D" id="1.10.150.130">
    <property type="match status" value="1"/>
</dbReference>
<dbReference type="HOGENOM" id="CLU_027562_9_6_9"/>
<keyword evidence="6 10" id="KW-0229">DNA integration</keyword>